<feature type="compositionally biased region" description="Low complexity" evidence="1">
    <location>
        <begin position="173"/>
        <end position="192"/>
    </location>
</feature>
<reference evidence="2 3" key="1">
    <citation type="journal article" date="2020" name="Mol. Biol. Evol.">
        <title>Distinct Expression and Methylation Patterns for Genes with Different Fates following a Single Whole-Genome Duplication in Flowering Plants.</title>
        <authorList>
            <person name="Shi T."/>
            <person name="Rahmani R.S."/>
            <person name="Gugger P.F."/>
            <person name="Wang M."/>
            <person name="Li H."/>
            <person name="Zhang Y."/>
            <person name="Li Z."/>
            <person name="Wang Q."/>
            <person name="Van de Peer Y."/>
            <person name="Marchal K."/>
            <person name="Chen J."/>
        </authorList>
    </citation>
    <scope>NUCLEOTIDE SEQUENCE [LARGE SCALE GENOMIC DNA]</scope>
    <source>
        <tissue evidence="2">Leaf</tissue>
    </source>
</reference>
<organism evidence="2 3">
    <name type="scientific">Nelumbo nucifera</name>
    <name type="common">Sacred lotus</name>
    <dbReference type="NCBI Taxonomy" id="4432"/>
    <lineage>
        <taxon>Eukaryota</taxon>
        <taxon>Viridiplantae</taxon>
        <taxon>Streptophyta</taxon>
        <taxon>Embryophyta</taxon>
        <taxon>Tracheophyta</taxon>
        <taxon>Spermatophyta</taxon>
        <taxon>Magnoliopsida</taxon>
        <taxon>Proteales</taxon>
        <taxon>Nelumbonaceae</taxon>
        <taxon>Nelumbo</taxon>
    </lineage>
</organism>
<dbReference type="Proteomes" id="UP000607653">
    <property type="component" value="Unassembled WGS sequence"/>
</dbReference>
<feature type="compositionally biased region" description="Low complexity" evidence="1">
    <location>
        <begin position="140"/>
        <end position="159"/>
    </location>
</feature>
<feature type="region of interest" description="Disordered" evidence="1">
    <location>
        <begin position="57"/>
        <end position="93"/>
    </location>
</feature>
<feature type="compositionally biased region" description="Basic residues" evidence="1">
    <location>
        <begin position="160"/>
        <end position="172"/>
    </location>
</feature>
<dbReference type="EMBL" id="DUZY01000003">
    <property type="protein sequence ID" value="DAD31902.1"/>
    <property type="molecule type" value="Genomic_DNA"/>
</dbReference>
<protein>
    <submittedName>
        <fullName evidence="2">Uncharacterized protein</fullName>
    </submittedName>
</protein>
<evidence type="ECO:0000313" key="3">
    <source>
        <dbReference type="Proteomes" id="UP000607653"/>
    </source>
</evidence>
<name>A0A822YHI2_NELNU</name>
<proteinExistence type="predicted"/>
<accession>A0A822YHI2</accession>
<sequence length="221" mass="24191">MKKFEPFYSFPLLFPFTQLRPFYPVLTLALHSEHASLNSGVAFECIIYCLSSSIPASKSRSEAPTRRPSTPSSVSTVSAPPAQSSSTTKPVPTAEQEIQCHYVALHQLLNPDLRSHQRCLVSHWMLLQIYQCQKRPVSASRGRPGAPSSQSSSVGPSSNRRPRRQSCSRSRGRSPNGIIHSSGSSVPAVSRSHSNDSDNVSPVFIGTKERSVKLMECLIVA</sequence>
<evidence type="ECO:0000256" key="1">
    <source>
        <dbReference type="SAM" id="MobiDB-lite"/>
    </source>
</evidence>
<comment type="caution">
    <text evidence="2">The sequence shown here is derived from an EMBL/GenBank/DDBJ whole genome shotgun (WGS) entry which is preliminary data.</text>
</comment>
<dbReference type="AlphaFoldDB" id="A0A822YHI2"/>
<feature type="region of interest" description="Disordered" evidence="1">
    <location>
        <begin position="138"/>
        <end position="202"/>
    </location>
</feature>
<gene>
    <name evidence="2" type="ORF">HUJ06_010752</name>
</gene>
<feature type="compositionally biased region" description="Low complexity" evidence="1">
    <location>
        <begin position="66"/>
        <end position="88"/>
    </location>
</feature>
<keyword evidence="3" id="KW-1185">Reference proteome</keyword>
<evidence type="ECO:0000313" key="2">
    <source>
        <dbReference type="EMBL" id="DAD31902.1"/>
    </source>
</evidence>